<dbReference type="GO" id="GO:0004527">
    <property type="term" value="F:exonuclease activity"/>
    <property type="evidence" value="ECO:0007669"/>
    <property type="project" value="UniProtKB-KW"/>
</dbReference>
<dbReference type="AlphaFoldDB" id="A0A9K3K7C2"/>
<dbReference type="GO" id="GO:0000176">
    <property type="term" value="C:nuclear exosome (RNase complex)"/>
    <property type="evidence" value="ECO:0007669"/>
    <property type="project" value="TreeGrafter"/>
</dbReference>
<keyword evidence="4" id="KW-1185">Reference proteome</keyword>
<dbReference type="EMBL" id="JAGRRH010000007">
    <property type="protein sequence ID" value="KAG7365967.1"/>
    <property type="molecule type" value="Genomic_DNA"/>
</dbReference>
<reference evidence="2" key="1">
    <citation type="journal article" date="2021" name="Sci. Rep.">
        <title>Diploid genomic architecture of Nitzschia inconspicua, an elite biomass production diatom.</title>
        <authorList>
            <person name="Oliver A."/>
            <person name="Podell S."/>
            <person name="Pinowska A."/>
            <person name="Traller J.C."/>
            <person name="Smith S.R."/>
            <person name="McClure R."/>
            <person name="Beliaev A."/>
            <person name="Bohutskyi P."/>
            <person name="Hill E.A."/>
            <person name="Rabines A."/>
            <person name="Zheng H."/>
            <person name="Allen L.Z."/>
            <person name="Kuo A."/>
            <person name="Grigoriev I.V."/>
            <person name="Allen A.E."/>
            <person name="Hazlebeck D."/>
            <person name="Allen E.E."/>
        </authorList>
    </citation>
    <scope>NUCLEOTIDE SEQUENCE</scope>
    <source>
        <strain evidence="2">Hildebrandi</strain>
    </source>
</reference>
<accession>A0A9K3K7C2</accession>
<dbReference type="GO" id="GO:0000177">
    <property type="term" value="C:cytoplasmic exosome (RNase complex)"/>
    <property type="evidence" value="ECO:0007669"/>
    <property type="project" value="TreeGrafter"/>
</dbReference>
<proteinExistence type="predicted"/>
<name>A0A9K3K7C2_9STRA</name>
<protein>
    <submittedName>
        <fullName evidence="2">Exosome complex exonuclease 1</fullName>
    </submittedName>
</protein>
<gene>
    <name evidence="2" type="ORF">IV203_004714</name>
    <name evidence="3" type="ORF">IV203_028637</name>
</gene>
<dbReference type="EMBL" id="JAGRRH010000059">
    <property type="protein sequence ID" value="KAG7338316.1"/>
    <property type="molecule type" value="Genomic_DNA"/>
</dbReference>
<keyword evidence="2" id="KW-0378">Hydrolase</keyword>
<dbReference type="GO" id="GO:0003723">
    <property type="term" value="F:RNA binding"/>
    <property type="evidence" value="ECO:0007669"/>
    <property type="project" value="TreeGrafter"/>
</dbReference>
<dbReference type="GO" id="GO:0034475">
    <property type="term" value="P:U4 snRNA 3'-end processing"/>
    <property type="evidence" value="ECO:0007669"/>
    <property type="project" value="TreeGrafter"/>
</dbReference>
<dbReference type="GO" id="GO:0071028">
    <property type="term" value="P:nuclear mRNA surveillance"/>
    <property type="evidence" value="ECO:0007669"/>
    <property type="project" value="TreeGrafter"/>
</dbReference>
<evidence type="ECO:0000313" key="2">
    <source>
        <dbReference type="EMBL" id="KAG7338316.1"/>
    </source>
</evidence>
<evidence type="ECO:0000259" key="1">
    <source>
        <dbReference type="Pfam" id="PF01138"/>
    </source>
</evidence>
<dbReference type="PANTHER" id="PTHR11953:SF0">
    <property type="entry name" value="EXOSOME COMPLEX COMPONENT RRP41"/>
    <property type="match status" value="1"/>
</dbReference>
<dbReference type="InterPro" id="IPR001247">
    <property type="entry name" value="ExoRNase_PH_dom1"/>
</dbReference>
<evidence type="ECO:0000313" key="4">
    <source>
        <dbReference type="Proteomes" id="UP000693970"/>
    </source>
</evidence>
<evidence type="ECO:0000313" key="3">
    <source>
        <dbReference type="EMBL" id="KAG7365967.1"/>
    </source>
</evidence>
<feature type="domain" description="Exoribonuclease phosphorolytic" evidence="1">
    <location>
        <begin position="25"/>
        <end position="164"/>
    </location>
</feature>
<dbReference type="InterPro" id="IPR050080">
    <property type="entry name" value="RNase_PH"/>
</dbReference>
<dbReference type="GO" id="GO:0071051">
    <property type="term" value="P:poly(A)-dependent snoRNA 3'-end processing"/>
    <property type="evidence" value="ECO:0007669"/>
    <property type="project" value="TreeGrafter"/>
</dbReference>
<sequence>MGSSIRRTDLLALSNLRNDGRKPGEIRRMRVQMGANTNTGDGGGVGGSALVDMGLTSALATVRGPMACARRSDELPDRAMVDVSVKAVPFAPSGGDRRVTNPNTDRRLVEMTHLLKRALEATILLQLYPKSRIQVQVVILADDGGRLSAAINAASVALIDAGIPVKDILCSCSAGYAGSGVNTDEKTLVDLNRQEESSFAGQNAVCLPCAMLPQRGTVVMAQCEARLPDFDTMDRVLGAAMDGCRAVFDIIQAAIRERASILLGMRRGHGTPATNVLKFDQVLIAYTNG</sequence>
<keyword evidence="2" id="KW-0269">Exonuclease</keyword>
<dbReference type="PANTHER" id="PTHR11953">
    <property type="entry name" value="EXOSOME COMPLEX COMPONENT"/>
    <property type="match status" value="1"/>
</dbReference>
<dbReference type="Pfam" id="PF01138">
    <property type="entry name" value="RNase_PH"/>
    <property type="match status" value="1"/>
</dbReference>
<reference evidence="2" key="2">
    <citation type="submission" date="2021-04" db="EMBL/GenBank/DDBJ databases">
        <authorList>
            <person name="Podell S."/>
        </authorList>
    </citation>
    <scope>NUCLEOTIDE SEQUENCE</scope>
    <source>
        <strain evidence="2">Hildebrandi</strain>
    </source>
</reference>
<dbReference type="Proteomes" id="UP000693970">
    <property type="component" value="Unassembled WGS sequence"/>
</dbReference>
<comment type="caution">
    <text evidence="2">The sequence shown here is derived from an EMBL/GenBank/DDBJ whole genome shotgun (WGS) entry which is preliminary data.</text>
</comment>
<keyword evidence="2" id="KW-0540">Nuclease</keyword>
<dbReference type="OrthoDB" id="27298at2759"/>
<dbReference type="GO" id="GO:0005730">
    <property type="term" value="C:nucleolus"/>
    <property type="evidence" value="ECO:0007669"/>
    <property type="project" value="TreeGrafter"/>
</dbReference>
<organism evidence="2 4">
    <name type="scientific">Nitzschia inconspicua</name>
    <dbReference type="NCBI Taxonomy" id="303405"/>
    <lineage>
        <taxon>Eukaryota</taxon>
        <taxon>Sar</taxon>
        <taxon>Stramenopiles</taxon>
        <taxon>Ochrophyta</taxon>
        <taxon>Bacillariophyta</taxon>
        <taxon>Bacillariophyceae</taxon>
        <taxon>Bacillariophycidae</taxon>
        <taxon>Bacillariales</taxon>
        <taxon>Bacillariaceae</taxon>
        <taxon>Nitzschia</taxon>
    </lineage>
</organism>
<dbReference type="GO" id="GO:0016075">
    <property type="term" value="P:rRNA catabolic process"/>
    <property type="evidence" value="ECO:0007669"/>
    <property type="project" value="TreeGrafter"/>
</dbReference>